<keyword evidence="3" id="KW-1185">Reference proteome</keyword>
<comment type="caution">
    <text evidence="2">The sequence shown here is derived from an EMBL/GenBank/DDBJ whole genome shotgun (WGS) entry which is preliminary data.</text>
</comment>
<dbReference type="EMBL" id="PDNB01000190">
    <property type="protein sequence ID" value="PGH00185.1"/>
    <property type="molecule type" value="Genomic_DNA"/>
</dbReference>
<reference evidence="2 3" key="1">
    <citation type="submission" date="2017-10" db="EMBL/GenBank/DDBJ databases">
        <title>Comparative genomics in systemic dimorphic fungi from Ajellomycetaceae.</title>
        <authorList>
            <person name="Munoz J.F."/>
            <person name="Mcewen J.G."/>
            <person name="Clay O.K."/>
            <person name="Cuomo C.A."/>
        </authorList>
    </citation>
    <scope>NUCLEOTIDE SEQUENCE [LARGE SCALE GENOMIC DNA]</scope>
    <source>
        <strain evidence="2 3">UAMH5409</strain>
    </source>
</reference>
<feature type="compositionally biased region" description="Polar residues" evidence="1">
    <location>
        <begin position="651"/>
        <end position="663"/>
    </location>
</feature>
<dbReference type="STRING" id="1447875.A0A2B7WU26"/>
<proteinExistence type="predicted"/>
<dbReference type="OrthoDB" id="5431239at2759"/>
<feature type="region of interest" description="Disordered" evidence="1">
    <location>
        <begin position="615"/>
        <end position="731"/>
    </location>
</feature>
<gene>
    <name evidence="2" type="ORF">AJ79_08290</name>
</gene>
<feature type="compositionally biased region" description="Polar residues" evidence="1">
    <location>
        <begin position="954"/>
        <end position="969"/>
    </location>
</feature>
<feature type="compositionally biased region" description="Pro residues" evidence="1">
    <location>
        <begin position="696"/>
        <end position="713"/>
    </location>
</feature>
<feature type="region of interest" description="Disordered" evidence="1">
    <location>
        <begin position="954"/>
        <end position="1019"/>
    </location>
</feature>
<evidence type="ECO:0000256" key="1">
    <source>
        <dbReference type="SAM" id="MobiDB-lite"/>
    </source>
</evidence>
<dbReference type="AlphaFoldDB" id="A0A2B7WU26"/>
<sequence>MGYTYRPERNELYEDFDVDLLDTPKDSKTLYDRKARHFDVSKLKALVDYHGWGFTYTIPRGKKHALFSILVRIHYNQRGDLRPSKDDFFNCTSDAGPLLLIAKYGALPISRRYPAGFPGMPIPPPTQKFARSFIPQVRPNALSEHHGEMAEYARSAILRFPYRQLERRLTSVFTDQTPFIFKKIQPGAVPVLSVPQGNGIQYPCRGYGPASCDTGAIDCAIVAANLLNAGYTVADRLDNPNWYFQLEPQEKLFLSMMYMDWGELWCGATCIGYPSPWQETVNSNRDKLKDYILQDLIKNREEYDSLQHLEEEVLIGAAVGWVWKSCAKSFGQLKIIDYSQQAHHAPEGQNPGNRRIPRSSCFMKLCASRDDGSNNSIQAQMANFFEKGYGTKSDNGCPGVVPNIHKLPLRLAVLTDTYAPPKFHTADNIPVKYKNSNGDTRNATYRWLGGIYPIKQNNTYRFRVFWNDHERFETDKGKIRMYDGAQLNGIIVGGIDSENKSERVPISWWSRGQSALLFYEQVLTPEPESLQAALYSVSRVMDHARVNNPIIQSTKEEHLKSLLPSIPSTPFTPSRKPLPASQKQSSSGPYPTNTNDNVKRPQPSMRNALRHAQGALNTQSVPYPSLQRFESRRGQSSMGPPQPPSLKQPHNPMQNLHRGSTCTEDPRLARQINPYPGRQQAGYYRPTHYPRGSQNPLPPPQPTQLTRPSPPAFLSPEQTRRPSPPSLQQPQEPLTLAGQEKCITNVSESLSVAPQGNPCLPDSLPSSDYFGLPENPKWDMKNDPLISEREVGTEDVSKELAFCDELAQDMKRQNQSLTDQVNDASQLLNARTWATEPSTPYRSGAYVDPAALLSTYAASDSLLHQPTSAAEFAGQLSGEKINLNTDCLHYNLDEYIDPFATTETFQPEQQVVDGQTSQAVPHMSYPAISLPSNNAQQQTAELLYTTPVPQIGFQQGQPYTPATVEFSTPQAPPGNYYGVYAETSEQPELQESSKKRKQPSEFDGSSPDVARAPRKRARK</sequence>
<evidence type="ECO:0000313" key="2">
    <source>
        <dbReference type="EMBL" id="PGH00185.1"/>
    </source>
</evidence>
<accession>A0A2B7WU26</accession>
<organism evidence="2 3">
    <name type="scientific">Helicocarpus griseus UAMH5409</name>
    <dbReference type="NCBI Taxonomy" id="1447875"/>
    <lineage>
        <taxon>Eukaryota</taxon>
        <taxon>Fungi</taxon>
        <taxon>Dikarya</taxon>
        <taxon>Ascomycota</taxon>
        <taxon>Pezizomycotina</taxon>
        <taxon>Eurotiomycetes</taxon>
        <taxon>Eurotiomycetidae</taxon>
        <taxon>Onygenales</taxon>
        <taxon>Ajellomycetaceae</taxon>
        <taxon>Helicocarpus</taxon>
    </lineage>
</organism>
<evidence type="ECO:0000313" key="3">
    <source>
        <dbReference type="Proteomes" id="UP000223968"/>
    </source>
</evidence>
<feature type="compositionally biased region" description="Polar residues" evidence="1">
    <location>
        <begin position="581"/>
        <end position="596"/>
    </location>
</feature>
<name>A0A2B7WU26_9EURO</name>
<protein>
    <submittedName>
        <fullName evidence="2">Uncharacterized protein</fullName>
    </submittedName>
</protein>
<dbReference type="Proteomes" id="UP000223968">
    <property type="component" value="Unassembled WGS sequence"/>
</dbReference>
<feature type="region of interest" description="Disordered" evidence="1">
    <location>
        <begin position="563"/>
        <end position="602"/>
    </location>
</feature>